<organism evidence="2 3">
    <name type="scientific">Stratiformator vulcanicus</name>
    <dbReference type="NCBI Taxonomy" id="2527980"/>
    <lineage>
        <taxon>Bacteria</taxon>
        <taxon>Pseudomonadati</taxon>
        <taxon>Planctomycetota</taxon>
        <taxon>Planctomycetia</taxon>
        <taxon>Planctomycetales</taxon>
        <taxon>Planctomycetaceae</taxon>
        <taxon>Stratiformator</taxon>
    </lineage>
</organism>
<name>A0A517QVT7_9PLAN</name>
<dbReference type="RefSeq" id="WP_145362009.1">
    <property type="nucleotide sequence ID" value="NZ_CP036268.1"/>
</dbReference>
<dbReference type="EMBL" id="CP036268">
    <property type="protein sequence ID" value="QDT35741.1"/>
    <property type="molecule type" value="Genomic_DNA"/>
</dbReference>
<evidence type="ECO:0000256" key="1">
    <source>
        <dbReference type="SAM" id="SignalP"/>
    </source>
</evidence>
<keyword evidence="1" id="KW-0732">Signal</keyword>
<proteinExistence type="predicted"/>
<protein>
    <submittedName>
        <fullName evidence="2">Uncharacterized protein</fullName>
    </submittedName>
</protein>
<reference evidence="2 3" key="1">
    <citation type="submission" date="2019-02" db="EMBL/GenBank/DDBJ databases">
        <title>Deep-cultivation of Planctomycetes and their phenomic and genomic characterization uncovers novel biology.</title>
        <authorList>
            <person name="Wiegand S."/>
            <person name="Jogler M."/>
            <person name="Boedeker C."/>
            <person name="Pinto D."/>
            <person name="Vollmers J."/>
            <person name="Rivas-Marin E."/>
            <person name="Kohn T."/>
            <person name="Peeters S.H."/>
            <person name="Heuer A."/>
            <person name="Rast P."/>
            <person name="Oberbeckmann S."/>
            <person name="Bunk B."/>
            <person name="Jeske O."/>
            <person name="Meyerdierks A."/>
            <person name="Storesund J.E."/>
            <person name="Kallscheuer N."/>
            <person name="Luecker S."/>
            <person name="Lage O.M."/>
            <person name="Pohl T."/>
            <person name="Merkel B.J."/>
            <person name="Hornburger P."/>
            <person name="Mueller R.-W."/>
            <person name="Bruemmer F."/>
            <person name="Labrenz M."/>
            <person name="Spormann A.M."/>
            <person name="Op den Camp H."/>
            <person name="Overmann J."/>
            <person name="Amann R."/>
            <person name="Jetten M.S.M."/>
            <person name="Mascher T."/>
            <person name="Medema M.H."/>
            <person name="Devos D.P."/>
            <person name="Kaster A.-K."/>
            <person name="Ovreas L."/>
            <person name="Rohde M."/>
            <person name="Galperin M.Y."/>
            <person name="Jogler C."/>
        </authorList>
    </citation>
    <scope>NUCLEOTIDE SEQUENCE [LARGE SCALE GENOMIC DNA]</scope>
    <source>
        <strain evidence="2 3">Pan189</strain>
    </source>
</reference>
<sequence precursor="true">MTIRLSLLISLLATFNLAPAFALSIGQTWTFGELVEASDEIVICEILDDGSGCILNCQSPHRIRIIQSIKGELAAGEETAAMMWDVQWRGIDRHWDSLDSWDENPIPHQPWRKGSCHLFFLKKREAEDLIRNSERPYVAFVTATGFISLPMDEAEKSPFGDTISDQISDVLSRALAAQNGITNCNFVNAVRLEMLTRDLFAFGSYCDEQPMDLPGLRTAEANECFLPTTFRDKVVPDPLFLWHYRDHPVLRDLAADAIGD</sequence>
<gene>
    <name evidence="2" type="ORF">Pan189_00940</name>
</gene>
<dbReference type="Proteomes" id="UP000317318">
    <property type="component" value="Chromosome"/>
</dbReference>
<keyword evidence="3" id="KW-1185">Reference proteome</keyword>
<dbReference type="AlphaFoldDB" id="A0A517QVT7"/>
<evidence type="ECO:0000313" key="3">
    <source>
        <dbReference type="Proteomes" id="UP000317318"/>
    </source>
</evidence>
<evidence type="ECO:0000313" key="2">
    <source>
        <dbReference type="EMBL" id="QDT35741.1"/>
    </source>
</evidence>
<feature type="chain" id="PRO_5021926227" evidence="1">
    <location>
        <begin position="23"/>
        <end position="260"/>
    </location>
</feature>
<accession>A0A517QVT7</accession>
<dbReference type="KEGG" id="svp:Pan189_00940"/>
<feature type="signal peptide" evidence="1">
    <location>
        <begin position="1"/>
        <end position="22"/>
    </location>
</feature>